<dbReference type="EMBL" id="CAUYUE010000011">
    <property type="protein sequence ID" value="CAK0784727.1"/>
    <property type="molecule type" value="Genomic_DNA"/>
</dbReference>
<dbReference type="Proteomes" id="UP001314263">
    <property type="component" value="Unassembled WGS sequence"/>
</dbReference>
<feature type="region of interest" description="Disordered" evidence="1">
    <location>
        <begin position="60"/>
        <end position="79"/>
    </location>
</feature>
<organism evidence="2 3">
    <name type="scientific">Coccomyxa viridis</name>
    <dbReference type="NCBI Taxonomy" id="1274662"/>
    <lineage>
        <taxon>Eukaryota</taxon>
        <taxon>Viridiplantae</taxon>
        <taxon>Chlorophyta</taxon>
        <taxon>core chlorophytes</taxon>
        <taxon>Trebouxiophyceae</taxon>
        <taxon>Trebouxiophyceae incertae sedis</taxon>
        <taxon>Coccomyxaceae</taxon>
        <taxon>Coccomyxa</taxon>
    </lineage>
</organism>
<reference evidence="2 3" key="1">
    <citation type="submission" date="2023-10" db="EMBL/GenBank/DDBJ databases">
        <authorList>
            <person name="Maclean D."/>
            <person name="Macfadyen A."/>
        </authorList>
    </citation>
    <scope>NUCLEOTIDE SEQUENCE [LARGE SCALE GENOMIC DNA]</scope>
</reference>
<evidence type="ECO:0000256" key="1">
    <source>
        <dbReference type="SAM" id="MobiDB-lite"/>
    </source>
</evidence>
<gene>
    <name evidence="2" type="ORF">CVIRNUC_007931</name>
</gene>
<comment type="caution">
    <text evidence="2">The sequence shown here is derived from an EMBL/GenBank/DDBJ whole genome shotgun (WGS) entry which is preliminary data.</text>
</comment>
<dbReference type="AlphaFoldDB" id="A0AAV1IC85"/>
<evidence type="ECO:0000313" key="2">
    <source>
        <dbReference type="EMBL" id="CAK0784727.1"/>
    </source>
</evidence>
<proteinExistence type="predicted"/>
<sequence>MRLFHTRVQSFASRAHGATPFNVDQVRCPSEVGIGMAAHTPYTPCRAAAPAEDHARMHMPPHSCFTAATPGGPPRWRGAPTWQERATSAADWSAVRRRLASLWR</sequence>
<accession>A0AAV1IC85</accession>
<keyword evidence="3" id="KW-1185">Reference proteome</keyword>
<name>A0AAV1IC85_9CHLO</name>
<protein>
    <submittedName>
        <fullName evidence="2">Uncharacterized protein</fullName>
    </submittedName>
</protein>
<evidence type="ECO:0000313" key="3">
    <source>
        <dbReference type="Proteomes" id="UP001314263"/>
    </source>
</evidence>